<evidence type="ECO:0000313" key="4">
    <source>
        <dbReference type="Proteomes" id="UP000269692"/>
    </source>
</evidence>
<dbReference type="CDD" id="cd03207">
    <property type="entry name" value="GST_C_8"/>
    <property type="match status" value="1"/>
</dbReference>
<dbReference type="Gene3D" id="3.40.30.10">
    <property type="entry name" value="Glutaredoxin"/>
    <property type="match status" value="1"/>
</dbReference>
<dbReference type="CDD" id="cd03046">
    <property type="entry name" value="GST_N_GTT1_like"/>
    <property type="match status" value="1"/>
</dbReference>
<dbReference type="InterPro" id="IPR036249">
    <property type="entry name" value="Thioredoxin-like_sf"/>
</dbReference>
<gene>
    <name evidence="3" type="ORF">D9R14_06175</name>
</gene>
<comment type="caution">
    <text evidence="3">The sequence shown here is derived from an EMBL/GenBank/DDBJ whole genome shotgun (WGS) entry which is preliminary data.</text>
</comment>
<dbReference type="InterPro" id="IPR010987">
    <property type="entry name" value="Glutathione-S-Trfase_C-like"/>
</dbReference>
<evidence type="ECO:0000313" key="3">
    <source>
        <dbReference type="EMBL" id="RLP79946.1"/>
    </source>
</evidence>
<accession>A0A3L7AHI5</accession>
<dbReference type="InterPro" id="IPR036282">
    <property type="entry name" value="Glutathione-S-Trfase_C_sf"/>
</dbReference>
<feature type="domain" description="GST N-terminal" evidence="1">
    <location>
        <begin position="1"/>
        <end position="79"/>
    </location>
</feature>
<dbReference type="Proteomes" id="UP000269692">
    <property type="component" value="Unassembled WGS sequence"/>
</dbReference>
<dbReference type="OrthoDB" id="5740960at2"/>
<dbReference type="SUPFAM" id="SSF47616">
    <property type="entry name" value="GST C-terminal domain-like"/>
    <property type="match status" value="1"/>
</dbReference>
<keyword evidence="3" id="KW-0808">Transferase</keyword>
<dbReference type="Gene3D" id="1.20.1050.10">
    <property type="match status" value="1"/>
</dbReference>
<dbReference type="GO" id="GO:0016740">
    <property type="term" value="F:transferase activity"/>
    <property type="evidence" value="ECO:0007669"/>
    <property type="project" value="UniProtKB-KW"/>
</dbReference>
<dbReference type="RefSeq" id="WP_121622450.1">
    <property type="nucleotide sequence ID" value="NZ_JACIIW010000002.1"/>
</dbReference>
<organism evidence="3 4">
    <name type="scientific">Xanthobacter tagetidis</name>
    <dbReference type="NCBI Taxonomy" id="60216"/>
    <lineage>
        <taxon>Bacteria</taxon>
        <taxon>Pseudomonadati</taxon>
        <taxon>Pseudomonadota</taxon>
        <taxon>Alphaproteobacteria</taxon>
        <taxon>Hyphomicrobiales</taxon>
        <taxon>Xanthobacteraceae</taxon>
        <taxon>Xanthobacter</taxon>
    </lineage>
</organism>
<evidence type="ECO:0000259" key="1">
    <source>
        <dbReference type="PROSITE" id="PS50404"/>
    </source>
</evidence>
<keyword evidence="4" id="KW-1185">Reference proteome</keyword>
<dbReference type="PANTHER" id="PTHR44051:SF8">
    <property type="entry name" value="GLUTATHIONE S-TRANSFERASE GSTA"/>
    <property type="match status" value="1"/>
</dbReference>
<dbReference type="SUPFAM" id="SSF52833">
    <property type="entry name" value="Thioredoxin-like"/>
    <property type="match status" value="1"/>
</dbReference>
<dbReference type="SFLD" id="SFLDG01150">
    <property type="entry name" value="Main.1:_Beta-like"/>
    <property type="match status" value="1"/>
</dbReference>
<dbReference type="InterPro" id="IPR004045">
    <property type="entry name" value="Glutathione_S-Trfase_N"/>
</dbReference>
<dbReference type="SFLD" id="SFLDG00358">
    <property type="entry name" value="Main_(cytGST)"/>
    <property type="match status" value="1"/>
</dbReference>
<sequence>MKLYWAPHTRALRVLWLLEEAGIAYERELVDIRTGGQDTPEFRAINPMGKVPALTDGAARIAESGAICAYVADKVPQARLAPAPGDPARGRYLQYLFFSAGCMEPAFVQKMMGVNLPKSSAGWGSFDLAMEVVDAALKPGPYLLGEQFTAADVMLGSDLWFGIGLLKVIAPTPAMSAYVERLTTRPAFLRAKEIEAAALAGAAG</sequence>
<dbReference type="AlphaFoldDB" id="A0A3L7AHI5"/>
<dbReference type="InterPro" id="IPR040079">
    <property type="entry name" value="Glutathione_S-Trfase"/>
</dbReference>
<dbReference type="Pfam" id="PF02798">
    <property type="entry name" value="GST_N"/>
    <property type="match status" value="1"/>
</dbReference>
<evidence type="ECO:0000259" key="2">
    <source>
        <dbReference type="PROSITE" id="PS50405"/>
    </source>
</evidence>
<protein>
    <submittedName>
        <fullName evidence="3">Glutathione S-transferase family protein</fullName>
    </submittedName>
</protein>
<dbReference type="Pfam" id="PF13410">
    <property type="entry name" value="GST_C_2"/>
    <property type="match status" value="1"/>
</dbReference>
<dbReference type="PROSITE" id="PS50405">
    <property type="entry name" value="GST_CTER"/>
    <property type="match status" value="1"/>
</dbReference>
<proteinExistence type="predicted"/>
<dbReference type="SFLD" id="SFLDS00019">
    <property type="entry name" value="Glutathione_Transferase_(cytos"/>
    <property type="match status" value="1"/>
</dbReference>
<name>A0A3L7AHI5_9HYPH</name>
<feature type="domain" description="GST C-terminal" evidence="2">
    <location>
        <begin position="85"/>
        <end position="200"/>
    </location>
</feature>
<dbReference type="PROSITE" id="PS50404">
    <property type="entry name" value="GST_NTER"/>
    <property type="match status" value="1"/>
</dbReference>
<dbReference type="PANTHER" id="PTHR44051">
    <property type="entry name" value="GLUTATHIONE S-TRANSFERASE-RELATED"/>
    <property type="match status" value="1"/>
</dbReference>
<dbReference type="EMBL" id="RCTF01000004">
    <property type="protein sequence ID" value="RLP79946.1"/>
    <property type="molecule type" value="Genomic_DNA"/>
</dbReference>
<reference evidence="3 4" key="1">
    <citation type="submission" date="2018-10" db="EMBL/GenBank/DDBJ databases">
        <title>Xanthobacter tagetidis genome sequencing and assembly.</title>
        <authorList>
            <person name="Maclea K.S."/>
            <person name="Goen A.E."/>
            <person name="Fatima S.A."/>
        </authorList>
    </citation>
    <scope>NUCLEOTIDE SEQUENCE [LARGE SCALE GENOMIC DNA]</scope>
    <source>
        <strain evidence="3 4">ATCC 700314</strain>
    </source>
</reference>